<dbReference type="GO" id="GO:0005634">
    <property type="term" value="C:nucleus"/>
    <property type="evidence" value="ECO:0007669"/>
    <property type="project" value="UniProtKB-SubCell"/>
</dbReference>
<accession>A0A8K0I8M0</accession>
<dbReference type="SUPFAM" id="SSF47676">
    <property type="entry name" value="Conserved domain common to transcription factors TFIIS, elongin A, CRSP70"/>
    <property type="match status" value="1"/>
</dbReference>
<dbReference type="OrthoDB" id="44867at2759"/>
<organism evidence="5 6">
    <name type="scientific">Cocos nucifera</name>
    <name type="common">Coconut palm</name>
    <dbReference type="NCBI Taxonomy" id="13894"/>
    <lineage>
        <taxon>Eukaryota</taxon>
        <taxon>Viridiplantae</taxon>
        <taxon>Streptophyta</taxon>
        <taxon>Embryophyta</taxon>
        <taxon>Tracheophyta</taxon>
        <taxon>Spermatophyta</taxon>
        <taxon>Magnoliopsida</taxon>
        <taxon>Liliopsida</taxon>
        <taxon>Arecaceae</taxon>
        <taxon>Arecoideae</taxon>
        <taxon>Cocoseae</taxon>
        <taxon>Attaleinae</taxon>
        <taxon>Cocos</taxon>
    </lineage>
</organism>
<reference evidence="5" key="2">
    <citation type="submission" date="2019-07" db="EMBL/GenBank/DDBJ databases">
        <authorList>
            <person name="Yang Y."/>
            <person name="Bocs S."/>
            <person name="Baudouin L."/>
        </authorList>
    </citation>
    <scope>NUCLEOTIDE SEQUENCE</scope>
    <source>
        <tissue evidence="5">Spear leaf of Hainan Tall coconut</tissue>
    </source>
</reference>
<dbReference type="EMBL" id="CM017876">
    <property type="protein sequence ID" value="KAG1341931.1"/>
    <property type="molecule type" value="Genomic_DNA"/>
</dbReference>
<evidence type="ECO:0000313" key="6">
    <source>
        <dbReference type="Proteomes" id="UP000797356"/>
    </source>
</evidence>
<evidence type="ECO:0000256" key="2">
    <source>
        <dbReference type="ARBA" id="ARBA00023242"/>
    </source>
</evidence>
<dbReference type="PANTHER" id="PTHR46554">
    <property type="entry name" value="MEDIATOR OF RNA POLYMERASE II TRANSCRIPTION SUBUNIT 26A-RELATED"/>
    <property type="match status" value="1"/>
</dbReference>
<evidence type="ECO:0000259" key="4">
    <source>
        <dbReference type="PROSITE" id="PS51319"/>
    </source>
</evidence>
<evidence type="ECO:0000313" key="5">
    <source>
        <dbReference type="EMBL" id="KAG1341931.1"/>
    </source>
</evidence>
<comment type="subcellular location">
    <subcellularLocation>
        <location evidence="1 3">Nucleus</location>
    </subcellularLocation>
</comment>
<dbReference type="PANTHER" id="PTHR46554:SF2">
    <property type="entry name" value="TFIIS N-TERMINAL DOMAIN-CONTAINING PROTEIN"/>
    <property type="match status" value="1"/>
</dbReference>
<evidence type="ECO:0000256" key="1">
    <source>
        <dbReference type="ARBA" id="ARBA00004123"/>
    </source>
</evidence>
<reference evidence="5" key="1">
    <citation type="journal article" date="2017" name="Gigascience">
        <title>The genome draft of coconut (Cocos nucifera).</title>
        <authorList>
            <person name="Xiao Y."/>
            <person name="Xu P."/>
            <person name="Fan H."/>
            <person name="Baudouin L."/>
            <person name="Xia W."/>
            <person name="Bocs S."/>
            <person name="Xu J."/>
            <person name="Li Q."/>
            <person name="Guo A."/>
            <person name="Zhou L."/>
            <person name="Li J."/>
            <person name="Wu Y."/>
            <person name="Ma Z."/>
            <person name="Armero A."/>
            <person name="Issali A.E."/>
            <person name="Liu N."/>
            <person name="Peng M."/>
            <person name="Yang Y."/>
        </authorList>
    </citation>
    <scope>NUCLEOTIDE SEQUENCE</scope>
    <source>
        <tissue evidence="5">Spear leaf of Hainan Tall coconut</tissue>
    </source>
</reference>
<protein>
    <submittedName>
        <fullName evidence="5">Putative mediator of RNA polymerase II transcription subunit 26b</fullName>
    </submittedName>
</protein>
<dbReference type="InterPro" id="IPR017923">
    <property type="entry name" value="TFIIS_N"/>
</dbReference>
<keyword evidence="6" id="KW-1185">Reference proteome</keyword>
<name>A0A8K0I8M0_COCNU</name>
<dbReference type="InterPro" id="IPR003617">
    <property type="entry name" value="TFIIS/CRSP70_N_sub"/>
</dbReference>
<keyword evidence="2 3" id="KW-0539">Nucleus</keyword>
<dbReference type="InterPro" id="IPR035441">
    <property type="entry name" value="TFIIS/LEDGF_dom_sf"/>
</dbReference>
<comment type="caution">
    <text evidence="5">The sequence shown here is derived from an EMBL/GenBank/DDBJ whole genome shotgun (WGS) entry which is preliminary data.</text>
</comment>
<dbReference type="Proteomes" id="UP000797356">
    <property type="component" value="Chromosome 5"/>
</dbReference>
<dbReference type="AlphaFoldDB" id="A0A8K0I8M0"/>
<dbReference type="SMART" id="SM00509">
    <property type="entry name" value="TFS2N"/>
    <property type="match status" value="1"/>
</dbReference>
<dbReference type="CDD" id="cd00183">
    <property type="entry name" value="TFIIS_I"/>
    <property type="match status" value="1"/>
</dbReference>
<proteinExistence type="predicted"/>
<evidence type="ECO:0000256" key="3">
    <source>
        <dbReference type="PROSITE-ProRule" id="PRU00649"/>
    </source>
</evidence>
<sequence>MRGGEERDSSIKRDVEECKVDGSNKPFEDLNHLASTYSYDDAASLIEEIEEESQMFEEILRIKEILATKHDQLDSVLFDLLRRLQLMELSAETLKATEIGRAVIGLRRHNSKQICHLVHTLIDG</sequence>
<dbReference type="PROSITE" id="PS51319">
    <property type="entry name" value="TFIIS_N"/>
    <property type="match status" value="1"/>
</dbReference>
<dbReference type="Pfam" id="PF08711">
    <property type="entry name" value="Med26"/>
    <property type="match status" value="1"/>
</dbReference>
<dbReference type="Gene3D" id="1.20.930.10">
    <property type="entry name" value="Conserved domain common to transcription factors TFIIS, elongin A, CRSP70"/>
    <property type="match status" value="1"/>
</dbReference>
<gene>
    <name evidence="5" type="ORF">COCNU_05G001600</name>
</gene>
<feature type="domain" description="TFIIS N-terminal" evidence="4">
    <location>
        <begin position="57"/>
        <end position="124"/>
    </location>
</feature>